<evidence type="ECO:0000313" key="2">
    <source>
        <dbReference type="EMBL" id="KKK46860.1"/>
    </source>
</evidence>
<dbReference type="EMBL" id="LAZR01069871">
    <property type="protein sequence ID" value="KKK46860.1"/>
    <property type="molecule type" value="Genomic_DNA"/>
</dbReference>
<sequence length="73" mass="8556">MIKYGKSKWPTLITVYFIIGWPYIDISIEVLGCWINFYLDRTGMYETEQIKQLSEFSSVETLQETTSLHDVGK</sequence>
<dbReference type="AlphaFoldDB" id="A0A0F8WFF4"/>
<proteinExistence type="predicted"/>
<evidence type="ECO:0000256" key="1">
    <source>
        <dbReference type="SAM" id="Phobius"/>
    </source>
</evidence>
<reference evidence="2" key="1">
    <citation type="journal article" date="2015" name="Nature">
        <title>Complex archaea that bridge the gap between prokaryotes and eukaryotes.</title>
        <authorList>
            <person name="Spang A."/>
            <person name="Saw J.H."/>
            <person name="Jorgensen S.L."/>
            <person name="Zaremba-Niedzwiedzka K."/>
            <person name="Martijn J."/>
            <person name="Lind A.E."/>
            <person name="van Eijk R."/>
            <person name="Schleper C."/>
            <person name="Guy L."/>
            <person name="Ettema T.J."/>
        </authorList>
    </citation>
    <scope>NUCLEOTIDE SEQUENCE</scope>
</reference>
<accession>A0A0F8WFF4</accession>
<feature type="transmembrane region" description="Helical" evidence="1">
    <location>
        <begin position="12"/>
        <end position="37"/>
    </location>
</feature>
<comment type="caution">
    <text evidence="2">The sequence shown here is derived from an EMBL/GenBank/DDBJ whole genome shotgun (WGS) entry which is preliminary data.</text>
</comment>
<organism evidence="2">
    <name type="scientific">marine sediment metagenome</name>
    <dbReference type="NCBI Taxonomy" id="412755"/>
    <lineage>
        <taxon>unclassified sequences</taxon>
        <taxon>metagenomes</taxon>
        <taxon>ecological metagenomes</taxon>
    </lineage>
</organism>
<gene>
    <name evidence="2" type="ORF">LCGC14_3161030</name>
</gene>
<keyword evidence="1" id="KW-1133">Transmembrane helix</keyword>
<protein>
    <submittedName>
        <fullName evidence="2">Uncharacterized protein</fullName>
    </submittedName>
</protein>
<name>A0A0F8WFF4_9ZZZZ</name>
<keyword evidence="1" id="KW-0812">Transmembrane</keyword>
<keyword evidence="1" id="KW-0472">Membrane</keyword>